<dbReference type="AlphaFoldDB" id="A0A1H3HLR9"/>
<name>A0A1H3HLR9_ALLWA</name>
<gene>
    <name evidence="2" type="ORF">SAMN05421644_13428</name>
</gene>
<evidence type="ECO:0000313" key="2">
    <source>
        <dbReference type="EMBL" id="SDY16441.1"/>
    </source>
</evidence>
<sequence>MVELGAPRRLQLSRHWLGRLGHGMLRLWLAVHHTLTQALLLILVLTLLYGLWPYSTLWSLERAVVQEDFATIAALVNLDAVRDELARRLDKRQTNRIETVSDAFIAWLESGLRQHGVAVLERRVTLQWVSDQFKQIPTLHRPGLWRSLSEVFFEAPDAVRLRIERAPTAPPLYVRLQLDGLIWRVTLLHD</sequence>
<dbReference type="Pfam" id="PF11159">
    <property type="entry name" value="DUF2939"/>
    <property type="match status" value="1"/>
</dbReference>
<accession>A0A1H3HLR9</accession>
<evidence type="ECO:0008006" key="4">
    <source>
        <dbReference type="Google" id="ProtNLM"/>
    </source>
</evidence>
<evidence type="ECO:0000313" key="3">
    <source>
        <dbReference type="Proteomes" id="UP000198672"/>
    </source>
</evidence>
<dbReference type="InterPro" id="IPR021330">
    <property type="entry name" value="DUF2939"/>
</dbReference>
<reference evidence="3" key="1">
    <citation type="submission" date="2016-10" db="EMBL/GenBank/DDBJ databases">
        <authorList>
            <person name="Varghese N."/>
            <person name="Submissions S."/>
        </authorList>
    </citation>
    <scope>NUCLEOTIDE SEQUENCE [LARGE SCALE GENOMIC DNA]</scope>
    <source>
        <strain evidence="3">DSM 173</strain>
    </source>
</reference>
<keyword evidence="1" id="KW-0812">Transmembrane</keyword>
<dbReference type="STRING" id="61595.SAMN05421644_13428"/>
<proteinExistence type="predicted"/>
<dbReference type="Proteomes" id="UP000198672">
    <property type="component" value="Unassembled WGS sequence"/>
</dbReference>
<keyword evidence="1" id="KW-1133">Transmembrane helix</keyword>
<dbReference type="EMBL" id="FNOW01000034">
    <property type="protein sequence ID" value="SDY16441.1"/>
    <property type="molecule type" value="Genomic_DNA"/>
</dbReference>
<keyword evidence="3" id="KW-1185">Reference proteome</keyword>
<organism evidence="2 3">
    <name type="scientific">Allochromatium warmingii</name>
    <name type="common">Chromatium warmingii</name>
    <dbReference type="NCBI Taxonomy" id="61595"/>
    <lineage>
        <taxon>Bacteria</taxon>
        <taxon>Pseudomonadati</taxon>
        <taxon>Pseudomonadota</taxon>
        <taxon>Gammaproteobacteria</taxon>
        <taxon>Chromatiales</taxon>
        <taxon>Chromatiaceae</taxon>
        <taxon>Allochromatium</taxon>
    </lineage>
</organism>
<feature type="transmembrane region" description="Helical" evidence="1">
    <location>
        <begin position="27"/>
        <end position="52"/>
    </location>
</feature>
<protein>
    <recommendedName>
        <fullName evidence="4">DUF2939 domain-containing protein</fullName>
    </recommendedName>
</protein>
<keyword evidence="1" id="KW-0472">Membrane</keyword>
<evidence type="ECO:0000256" key="1">
    <source>
        <dbReference type="SAM" id="Phobius"/>
    </source>
</evidence>